<evidence type="ECO:0000313" key="2">
    <source>
        <dbReference type="EMBL" id="KFN45023.1"/>
    </source>
</evidence>
<gene>
    <name evidence="2" type="ORF">N789_03100</name>
</gene>
<keyword evidence="3" id="KW-1185">Reference proteome</keyword>
<feature type="transmembrane region" description="Helical" evidence="1">
    <location>
        <begin position="40"/>
        <end position="59"/>
    </location>
</feature>
<feature type="transmembrane region" description="Helical" evidence="1">
    <location>
        <begin position="71"/>
        <end position="91"/>
    </location>
</feature>
<protein>
    <submittedName>
        <fullName evidence="2">Uncharacterized protein</fullName>
    </submittedName>
</protein>
<evidence type="ECO:0000256" key="1">
    <source>
        <dbReference type="SAM" id="Phobius"/>
    </source>
</evidence>
<proteinExistence type="predicted"/>
<sequence length="107" mass="11585">MMSSWCKRHPVLMVTLLGLILSTGIDFVGWDYDVGGWRSLIFYLGLLLSATLWAAGEALRSIPGLGLTAGQLEVVTIFTGLLLATATDFLIRKMGKKESTSIAHENG</sequence>
<dbReference type="Proteomes" id="UP000029385">
    <property type="component" value="Unassembled WGS sequence"/>
</dbReference>
<evidence type="ECO:0000313" key="3">
    <source>
        <dbReference type="Proteomes" id="UP000029385"/>
    </source>
</evidence>
<accession>A0A091AXI7</accession>
<dbReference type="AlphaFoldDB" id="A0A091AXI7"/>
<keyword evidence="1" id="KW-0472">Membrane</keyword>
<reference evidence="2 3" key="1">
    <citation type="submission" date="2013-09" db="EMBL/GenBank/DDBJ databases">
        <title>Genome sequencing of Arenimonas oryziterrae.</title>
        <authorList>
            <person name="Chen F."/>
            <person name="Wang G."/>
        </authorList>
    </citation>
    <scope>NUCLEOTIDE SEQUENCE [LARGE SCALE GENOMIC DNA]</scope>
    <source>
        <strain evidence="2 3">YC6267</strain>
    </source>
</reference>
<comment type="caution">
    <text evidence="2">The sequence shown here is derived from an EMBL/GenBank/DDBJ whole genome shotgun (WGS) entry which is preliminary data.</text>
</comment>
<keyword evidence="1" id="KW-1133">Transmembrane helix</keyword>
<dbReference type="STRING" id="1121015.GCA_000420545_01565"/>
<name>A0A091AXI7_9GAMM</name>
<organism evidence="2 3">
    <name type="scientific">Arenimonas oryziterrae DSM 21050 = YC6267</name>
    <dbReference type="NCBI Taxonomy" id="1121015"/>
    <lineage>
        <taxon>Bacteria</taxon>
        <taxon>Pseudomonadati</taxon>
        <taxon>Pseudomonadota</taxon>
        <taxon>Gammaproteobacteria</taxon>
        <taxon>Lysobacterales</taxon>
        <taxon>Lysobacteraceae</taxon>
        <taxon>Arenimonas</taxon>
    </lineage>
</organism>
<keyword evidence="1" id="KW-0812">Transmembrane</keyword>
<dbReference type="EMBL" id="AVCI01000001">
    <property type="protein sequence ID" value="KFN45023.1"/>
    <property type="molecule type" value="Genomic_DNA"/>
</dbReference>